<proteinExistence type="predicted"/>
<organism evidence="1 2">
    <name type="scientific">Candida boidinii</name>
    <name type="common">Yeast</name>
    <dbReference type="NCBI Taxonomy" id="5477"/>
    <lineage>
        <taxon>Eukaryota</taxon>
        <taxon>Fungi</taxon>
        <taxon>Dikarya</taxon>
        <taxon>Ascomycota</taxon>
        <taxon>Saccharomycotina</taxon>
        <taxon>Pichiomycetes</taxon>
        <taxon>Pichiales</taxon>
        <taxon>Pichiaceae</taxon>
        <taxon>Ogataea</taxon>
        <taxon>Ogataea/Candida clade</taxon>
    </lineage>
</organism>
<evidence type="ECO:0000313" key="1">
    <source>
        <dbReference type="EMBL" id="GMF04638.1"/>
    </source>
</evidence>
<protein>
    <submittedName>
        <fullName evidence="1">Unnamed protein product</fullName>
    </submittedName>
</protein>
<sequence length="216" mass="24464">MYHYKSGYNNYRVNSIVHNEERETKNHGSKISRVPSTSSSSSSSNSVSASVSPPSERVSIDHQEMMSPMVPSIPLPPPPPPPFSNLYFPSFPIPPLPFEPIMFPQMMPTMNPCLNQKSFPVHHNNNINNSNTDSNIDDNENDSHNTGMISQQIQPHPEFFPPHMVDFRQMYPYFMVYNTGIPPPNGLIRSEDYNYIEGENNSHLVNEESGILLENS</sequence>
<evidence type="ECO:0000313" key="2">
    <source>
        <dbReference type="Proteomes" id="UP001165101"/>
    </source>
</evidence>
<dbReference type="EMBL" id="BSXV01007128">
    <property type="protein sequence ID" value="GMF04638.1"/>
    <property type="molecule type" value="Genomic_DNA"/>
</dbReference>
<comment type="caution">
    <text evidence="1">The sequence shown here is derived from an EMBL/GenBank/DDBJ whole genome shotgun (WGS) entry which is preliminary data.</text>
</comment>
<keyword evidence="2" id="KW-1185">Reference proteome</keyword>
<accession>A0ACB5U952</accession>
<dbReference type="Proteomes" id="UP001165101">
    <property type="component" value="Unassembled WGS sequence"/>
</dbReference>
<gene>
    <name evidence="1" type="ORF">Cboi01_000651300</name>
</gene>
<reference evidence="1" key="1">
    <citation type="submission" date="2023-04" db="EMBL/GenBank/DDBJ databases">
        <title>Candida boidinii NBRC 1967.</title>
        <authorList>
            <person name="Ichikawa N."/>
            <person name="Sato H."/>
            <person name="Tonouchi N."/>
        </authorList>
    </citation>
    <scope>NUCLEOTIDE SEQUENCE</scope>
    <source>
        <strain evidence="1">NBRC 1967</strain>
    </source>
</reference>
<name>A0ACB5U952_CANBO</name>